<evidence type="ECO:0000313" key="1">
    <source>
        <dbReference type="EMBL" id="WBA10472.1"/>
    </source>
</evidence>
<organism evidence="1 2">
    <name type="scientific">Salinivibrio kushneri</name>
    <dbReference type="NCBI Taxonomy" id="1908198"/>
    <lineage>
        <taxon>Bacteria</taxon>
        <taxon>Pseudomonadati</taxon>
        <taxon>Pseudomonadota</taxon>
        <taxon>Gammaproteobacteria</taxon>
        <taxon>Vibrionales</taxon>
        <taxon>Vibrionaceae</taxon>
        <taxon>Salinivibrio</taxon>
    </lineage>
</organism>
<sequence>MCTLTWLTSEQGFELCFNRDEARGRSRAIPPKVYQIAGTRVLMPIDPDGMGTWIAANEHGLLVCLLNDYQGQPSVVPKRSRGQLVKSVARAKDLSQVETMVSEHKMTDFAPFTLLVFSPMNADKSQLVACSPVAWQWNGRTLQSVDCVPPVVSSAVVPDDVRRTRSALLAEKLRDTPSSAPALLNYHRSHEPVLGSLSVCMHREDASTVSLTHICVNADTASMYYYDGAPCRVSRPLVAHLPLEGDHAVSLKANTGSDVY</sequence>
<keyword evidence="1" id="KW-0614">Plasmid</keyword>
<dbReference type="AlphaFoldDB" id="A0AA47LTN5"/>
<dbReference type="InterPro" id="IPR008551">
    <property type="entry name" value="TANGO2"/>
</dbReference>
<dbReference type="Pfam" id="PF05742">
    <property type="entry name" value="TANGO2"/>
    <property type="match status" value="1"/>
</dbReference>
<reference evidence="1" key="1">
    <citation type="submission" date="2022-09" db="EMBL/GenBank/DDBJ databases">
        <authorList>
            <person name="Li Z.-J."/>
        </authorList>
    </citation>
    <scope>NUCLEOTIDE SEQUENCE</scope>
    <source>
        <strain evidence="1">TGB11</strain>
        <plasmid evidence="1">unnamed</plasmid>
    </source>
</reference>
<proteinExistence type="predicted"/>
<protein>
    <submittedName>
        <fullName evidence="1">NRDE family protein</fullName>
    </submittedName>
</protein>
<geneLocation type="plasmid" evidence="1 2">
    <name>unnamed</name>
</geneLocation>
<evidence type="ECO:0000313" key="2">
    <source>
        <dbReference type="Proteomes" id="UP001164748"/>
    </source>
</evidence>
<accession>A0AA47LTN5</accession>
<name>A0AA47LTN5_9GAMM</name>
<dbReference type="RefSeq" id="WP_269580480.1">
    <property type="nucleotide sequence ID" value="NZ_CP114589.1"/>
</dbReference>
<dbReference type="Proteomes" id="UP001164748">
    <property type="component" value="Plasmid unnamed"/>
</dbReference>
<dbReference type="EMBL" id="CP114589">
    <property type="protein sequence ID" value="WBA10472.1"/>
    <property type="molecule type" value="Genomic_DNA"/>
</dbReference>
<gene>
    <name evidence="1" type="ORF">N8M53_14060</name>
</gene>